<sequence length="286" mass="33590">MDRVAFLHRKRRVDYSSSALPWTLESLNFADIDIARVRHNEDLFLLLCSASFVESGSDLYTHNLIAHFDGDLELQSWLREHWEHEEMQHGRALAGYVRHVWPEFDWDTGFQAFWNDYGALCTSEQLEPSRGLELAARCVVETGTASLYRALNDIVDEPVLKQLTNNIKSDEVRHYKHFYQAFVRYREQERLGRYKIFRAVLRRVNEIRNEDSDIALRHVFNQCYPQHKDDKAEFQKVAGPAQALLRRHIPAEMTVKMLLKPLSLPPRLQQSLEKPLARISERLFLN</sequence>
<dbReference type="AlphaFoldDB" id="A0A432LU46"/>
<dbReference type="GO" id="GO:0016491">
    <property type="term" value="F:oxidoreductase activity"/>
    <property type="evidence" value="ECO:0007669"/>
    <property type="project" value="InterPro"/>
</dbReference>
<dbReference type="InterPro" id="IPR012348">
    <property type="entry name" value="RNR-like"/>
</dbReference>
<organism evidence="1 2">
    <name type="scientific">Dyella dinghuensis</name>
    <dbReference type="NCBI Taxonomy" id="1920169"/>
    <lineage>
        <taxon>Bacteria</taxon>
        <taxon>Pseudomonadati</taxon>
        <taxon>Pseudomonadota</taxon>
        <taxon>Gammaproteobacteria</taxon>
        <taxon>Lysobacterales</taxon>
        <taxon>Rhodanobacteraceae</taxon>
        <taxon>Dyella</taxon>
    </lineage>
</organism>
<dbReference type="SUPFAM" id="SSF47240">
    <property type="entry name" value="Ferritin-like"/>
    <property type="match status" value="1"/>
</dbReference>
<dbReference type="CDD" id="cd00657">
    <property type="entry name" value="Ferritin_like"/>
    <property type="match status" value="1"/>
</dbReference>
<protein>
    <submittedName>
        <fullName evidence="1">Ferritin-like domain-containing protein</fullName>
    </submittedName>
</protein>
<gene>
    <name evidence="1" type="ORF">EKH79_09890</name>
</gene>
<dbReference type="Gene3D" id="1.10.620.20">
    <property type="entry name" value="Ribonucleotide Reductase, subunit A"/>
    <property type="match status" value="1"/>
</dbReference>
<proteinExistence type="predicted"/>
<reference evidence="1 2" key="1">
    <citation type="submission" date="2018-12" db="EMBL/GenBank/DDBJ databases">
        <title>Dyella dinghuensis sp. nov. DHOA06 and Dyella choica sp. nov. 4M-K27, isolated from forest soil.</title>
        <authorList>
            <person name="Qiu L.-H."/>
            <person name="Gao Z.-H."/>
        </authorList>
    </citation>
    <scope>NUCLEOTIDE SEQUENCE [LARGE SCALE GENOMIC DNA]</scope>
    <source>
        <strain evidence="1 2">DHOA06</strain>
    </source>
</reference>
<comment type="caution">
    <text evidence="1">The sequence shown here is derived from an EMBL/GenBank/DDBJ whole genome shotgun (WGS) entry which is preliminary data.</text>
</comment>
<dbReference type="OrthoDB" id="581372at2"/>
<dbReference type="EMBL" id="RYZR01000005">
    <property type="protein sequence ID" value="RUL64338.1"/>
    <property type="molecule type" value="Genomic_DNA"/>
</dbReference>
<dbReference type="Proteomes" id="UP000267077">
    <property type="component" value="Unassembled WGS sequence"/>
</dbReference>
<name>A0A432LU46_9GAMM</name>
<dbReference type="InterPro" id="IPR009078">
    <property type="entry name" value="Ferritin-like_SF"/>
</dbReference>
<keyword evidence="2" id="KW-1185">Reference proteome</keyword>
<accession>A0A432LU46</accession>
<evidence type="ECO:0000313" key="1">
    <source>
        <dbReference type="EMBL" id="RUL64338.1"/>
    </source>
</evidence>
<dbReference type="RefSeq" id="WP_126673618.1">
    <property type="nucleotide sequence ID" value="NZ_RYZR01000005.1"/>
</dbReference>
<evidence type="ECO:0000313" key="2">
    <source>
        <dbReference type="Proteomes" id="UP000267077"/>
    </source>
</evidence>